<evidence type="ECO:0000256" key="2">
    <source>
        <dbReference type="ARBA" id="ARBA00006448"/>
    </source>
</evidence>
<proteinExistence type="inferred from homology"/>
<dbReference type="EMBL" id="QFCQ01000105">
    <property type="protein sequence ID" value="RDW12275.1"/>
    <property type="molecule type" value="Genomic_DNA"/>
</dbReference>
<dbReference type="InterPro" id="IPR007353">
    <property type="entry name" value="DUF421"/>
</dbReference>
<evidence type="ECO:0000256" key="3">
    <source>
        <dbReference type="ARBA" id="ARBA00022475"/>
    </source>
</evidence>
<keyword evidence="10" id="KW-1185">Reference proteome</keyword>
<organism evidence="9 10">
    <name type="scientific">Paracoccus thiocyanatus</name>
    <dbReference type="NCBI Taxonomy" id="34006"/>
    <lineage>
        <taxon>Bacteria</taxon>
        <taxon>Pseudomonadati</taxon>
        <taxon>Pseudomonadota</taxon>
        <taxon>Alphaproteobacteria</taxon>
        <taxon>Rhodobacterales</taxon>
        <taxon>Paracoccaceae</taxon>
        <taxon>Paracoccus</taxon>
    </lineage>
</organism>
<evidence type="ECO:0000259" key="8">
    <source>
        <dbReference type="Pfam" id="PF04239"/>
    </source>
</evidence>
<evidence type="ECO:0000313" key="9">
    <source>
        <dbReference type="EMBL" id="RDW12275.1"/>
    </source>
</evidence>
<name>A0A3D8PAK2_9RHOB</name>
<evidence type="ECO:0000256" key="6">
    <source>
        <dbReference type="ARBA" id="ARBA00023136"/>
    </source>
</evidence>
<dbReference type="Proteomes" id="UP000256679">
    <property type="component" value="Unassembled WGS sequence"/>
</dbReference>
<evidence type="ECO:0000313" key="10">
    <source>
        <dbReference type="Proteomes" id="UP000256679"/>
    </source>
</evidence>
<dbReference type="Pfam" id="PF04239">
    <property type="entry name" value="DUF421"/>
    <property type="match status" value="1"/>
</dbReference>
<evidence type="ECO:0000256" key="7">
    <source>
        <dbReference type="SAM" id="Phobius"/>
    </source>
</evidence>
<dbReference type="AlphaFoldDB" id="A0A3D8PAK2"/>
<evidence type="ECO:0000256" key="4">
    <source>
        <dbReference type="ARBA" id="ARBA00022692"/>
    </source>
</evidence>
<comment type="caution">
    <text evidence="9">The sequence shown here is derived from an EMBL/GenBank/DDBJ whole genome shotgun (WGS) entry which is preliminary data.</text>
</comment>
<dbReference type="GO" id="GO:0005886">
    <property type="term" value="C:plasma membrane"/>
    <property type="evidence" value="ECO:0007669"/>
    <property type="project" value="UniProtKB-SubCell"/>
</dbReference>
<evidence type="ECO:0000256" key="5">
    <source>
        <dbReference type="ARBA" id="ARBA00022989"/>
    </source>
</evidence>
<keyword evidence="5 7" id="KW-1133">Transmembrane helix</keyword>
<reference evidence="9 10" key="1">
    <citation type="submission" date="2018-05" db="EMBL/GenBank/DDBJ databases">
        <title>Whole genome sequencing of Paracoccus thiocyanatus SST.</title>
        <authorList>
            <person name="Ghosh W."/>
            <person name="Rameez M.J."/>
            <person name="Roy C."/>
        </authorList>
    </citation>
    <scope>NUCLEOTIDE SEQUENCE [LARGE SCALE GENOMIC DNA]</scope>
    <source>
        <strain evidence="9 10">SST</strain>
    </source>
</reference>
<comment type="subcellular location">
    <subcellularLocation>
        <location evidence="1">Cell membrane</location>
        <topology evidence="1">Multi-pass membrane protein</topology>
    </subcellularLocation>
</comment>
<dbReference type="PANTHER" id="PTHR34582">
    <property type="entry name" value="UPF0702 TRANSMEMBRANE PROTEIN YCAP"/>
    <property type="match status" value="1"/>
</dbReference>
<dbReference type="Gene3D" id="3.30.240.20">
    <property type="entry name" value="bsu07140 like domains"/>
    <property type="match status" value="1"/>
</dbReference>
<comment type="similarity">
    <text evidence="2">Belongs to the UPF0702 family.</text>
</comment>
<keyword evidence="4 7" id="KW-0812">Transmembrane</keyword>
<gene>
    <name evidence="9" type="ORF">DIE28_14535</name>
</gene>
<feature type="transmembrane region" description="Helical" evidence="7">
    <location>
        <begin position="63"/>
        <end position="82"/>
    </location>
</feature>
<dbReference type="InterPro" id="IPR023090">
    <property type="entry name" value="UPF0702_alpha/beta_dom_sf"/>
</dbReference>
<accession>A0A3D8PAK2</accession>
<feature type="domain" description="YetF C-terminal" evidence="8">
    <location>
        <begin position="139"/>
        <end position="205"/>
    </location>
</feature>
<evidence type="ECO:0000256" key="1">
    <source>
        <dbReference type="ARBA" id="ARBA00004651"/>
    </source>
</evidence>
<protein>
    <submittedName>
        <fullName evidence="9">DUF421 domain-containing protein</fullName>
    </submittedName>
</protein>
<keyword evidence="6 7" id="KW-0472">Membrane</keyword>
<sequence>MAGSWPSSAACTQGPGRAVEPAPAIAACPLAQTTRGQGKTAAMIDEFHRIFLGDQNLSFAWEVFLRTVIIYFYTLALMRWLGGRTVAQLSIVEFLLVIAIGSAVGDSLFYPDVPLLPAMLAILLVAGFNKLLDVAILSSDRLGRIFEGRPRIVITEGRVHLDRLRRQGIGMGELYLKLREHGIADLSHVKFAILESNGTLSVLTHLHEGEAGLYQSPALPSREMIWAERR</sequence>
<feature type="transmembrane region" description="Helical" evidence="7">
    <location>
        <begin position="116"/>
        <end position="137"/>
    </location>
</feature>
<keyword evidence="3" id="KW-1003">Cell membrane</keyword>
<feature type="transmembrane region" description="Helical" evidence="7">
    <location>
        <begin position="89"/>
        <end position="110"/>
    </location>
</feature>
<dbReference type="PANTHER" id="PTHR34582:SF6">
    <property type="entry name" value="UPF0702 TRANSMEMBRANE PROTEIN YCAP"/>
    <property type="match status" value="1"/>
</dbReference>